<feature type="signal peptide" evidence="2">
    <location>
        <begin position="1"/>
        <end position="21"/>
    </location>
</feature>
<feature type="region of interest" description="Disordered" evidence="1">
    <location>
        <begin position="41"/>
        <end position="72"/>
    </location>
</feature>
<protein>
    <recommendedName>
        <fullName evidence="5">Secreted protein</fullName>
    </recommendedName>
</protein>
<evidence type="ECO:0000256" key="1">
    <source>
        <dbReference type="SAM" id="MobiDB-lite"/>
    </source>
</evidence>
<dbReference type="RefSeq" id="WP_012241740.1">
    <property type="nucleotide sequence ID" value="NC_010162.1"/>
</dbReference>
<proteinExistence type="predicted"/>
<dbReference type="OrthoDB" id="978055at2"/>
<dbReference type="BioCyc" id="SCEL448385:SCE_RS46740-MONOMER"/>
<evidence type="ECO:0000313" key="3">
    <source>
        <dbReference type="EMBL" id="CAN99304.1"/>
    </source>
</evidence>
<dbReference type="HOGENOM" id="CLU_1155789_0_0_7"/>
<gene>
    <name evidence="3" type="ordered locus">sce9131</name>
</gene>
<dbReference type="Proteomes" id="UP000002139">
    <property type="component" value="Chromosome"/>
</dbReference>
<name>A9GD36_SORC5</name>
<keyword evidence="4" id="KW-1185">Reference proteome</keyword>
<dbReference type="KEGG" id="scl:sce9131"/>
<reference evidence="3 4" key="1">
    <citation type="journal article" date="2007" name="Nat. Biotechnol.">
        <title>Complete genome sequence of the myxobacterium Sorangium cellulosum.</title>
        <authorList>
            <person name="Schneiker S."/>
            <person name="Perlova O."/>
            <person name="Kaiser O."/>
            <person name="Gerth K."/>
            <person name="Alici A."/>
            <person name="Altmeyer M.O."/>
            <person name="Bartels D."/>
            <person name="Bekel T."/>
            <person name="Beyer S."/>
            <person name="Bode E."/>
            <person name="Bode H.B."/>
            <person name="Bolten C.J."/>
            <person name="Choudhuri J.V."/>
            <person name="Doss S."/>
            <person name="Elnakady Y.A."/>
            <person name="Frank B."/>
            <person name="Gaigalat L."/>
            <person name="Goesmann A."/>
            <person name="Groeger C."/>
            <person name="Gross F."/>
            <person name="Jelsbak L."/>
            <person name="Jelsbak L."/>
            <person name="Kalinowski J."/>
            <person name="Kegler C."/>
            <person name="Knauber T."/>
            <person name="Konietzny S."/>
            <person name="Kopp M."/>
            <person name="Krause L."/>
            <person name="Krug D."/>
            <person name="Linke B."/>
            <person name="Mahmud T."/>
            <person name="Martinez-Arias R."/>
            <person name="McHardy A.C."/>
            <person name="Merai M."/>
            <person name="Meyer F."/>
            <person name="Mormann S."/>
            <person name="Munoz-Dorado J."/>
            <person name="Perez J."/>
            <person name="Pradella S."/>
            <person name="Rachid S."/>
            <person name="Raddatz G."/>
            <person name="Rosenau F."/>
            <person name="Rueckert C."/>
            <person name="Sasse F."/>
            <person name="Scharfe M."/>
            <person name="Schuster S.C."/>
            <person name="Suen G."/>
            <person name="Treuner-Lange A."/>
            <person name="Velicer G.J."/>
            <person name="Vorholter F.-J."/>
            <person name="Weissman K.J."/>
            <person name="Welch R.D."/>
            <person name="Wenzel S.C."/>
            <person name="Whitworth D.E."/>
            <person name="Wilhelm S."/>
            <person name="Wittmann C."/>
            <person name="Bloecker H."/>
            <person name="Puehler A."/>
            <person name="Mueller R."/>
        </authorList>
    </citation>
    <scope>NUCLEOTIDE SEQUENCE [LARGE SCALE GENOMIC DNA]</scope>
    <source>
        <strain evidence="4">So ce56</strain>
    </source>
</reference>
<sequence length="240" mass="24813">MHHRSAILLVIALAAAACNQACQPTPSPVIAQPPKSADTIVAAPVGAPSPDTPESTATEGADAGHGAAPEPESESAAVLLSTAGDIDGVPGDEQITLRAGGVLSAGATSIHVEIEPSPEVYWKQRRLGEILRDVRGARAATVQSLDLGDHGAGPITIRISEEKAEVTFLDEVFVEAGGARIHPRSCDVTPSPAYCAAGERPHVLRQGDALDLVFDAGGHVVLFARGYYVPTPTAATREVR</sequence>
<evidence type="ECO:0000313" key="4">
    <source>
        <dbReference type="Proteomes" id="UP000002139"/>
    </source>
</evidence>
<evidence type="ECO:0008006" key="5">
    <source>
        <dbReference type="Google" id="ProtNLM"/>
    </source>
</evidence>
<dbReference type="PROSITE" id="PS51257">
    <property type="entry name" value="PROKAR_LIPOPROTEIN"/>
    <property type="match status" value="1"/>
</dbReference>
<dbReference type="EMBL" id="AM746676">
    <property type="protein sequence ID" value="CAN99304.1"/>
    <property type="molecule type" value="Genomic_DNA"/>
</dbReference>
<feature type="chain" id="PRO_5002735876" description="Secreted protein" evidence="2">
    <location>
        <begin position="22"/>
        <end position="240"/>
    </location>
</feature>
<organism evidence="3 4">
    <name type="scientific">Sorangium cellulosum (strain So ce56)</name>
    <name type="common">Polyangium cellulosum (strain So ce56)</name>
    <dbReference type="NCBI Taxonomy" id="448385"/>
    <lineage>
        <taxon>Bacteria</taxon>
        <taxon>Pseudomonadati</taxon>
        <taxon>Myxococcota</taxon>
        <taxon>Polyangia</taxon>
        <taxon>Polyangiales</taxon>
        <taxon>Polyangiaceae</taxon>
        <taxon>Sorangium</taxon>
    </lineage>
</organism>
<accession>A9GD36</accession>
<keyword evidence="2" id="KW-0732">Signal</keyword>
<dbReference type="AlphaFoldDB" id="A9GD36"/>
<evidence type="ECO:0000256" key="2">
    <source>
        <dbReference type="SAM" id="SignalP"/>
    </source>
</evidence>